<sequence length="72" mass="8038">MRKNVGKMDRVVRIALAVVLIILAYAKIIPANLTIATYVVAAIIAITGFVRICPLYKMLHKSTVREEPPQFN</sequence>
<name>A0ABW6D9P5_9BACT</name>
<evidence type="ECO:0000313" key="4">
    <source>
        <dbReference type="Proteomes" id="UP001598138"/>
    </source>
</evidence>
<dbReference type="Proteomes" id="UP001598138">
    <property type="component" value="Unassembled WGS sequence"/>
</dbReference>
<dbReference type="Pfam" id="PF11127">
    <property type="entry name" value="YgaP-like_TM"/>
    <property type="match status" value="1"/>
</dbReference>
<evidence type="ECO:0000259" key="2">
    <source>
        <dbReference type="Pfam" id="PF11127"/>
    </source>
</evidence>
<organism evidence="3 4">
    <name type="scientific">Aquirufa avitistagni</name>
    <dbReference type="NCBI Taxonomy" id="3104728"/>
    <lineage>
        <taxon>Bacteria</taxon>
        <taxon>Pseudomonadati</taxon>
        <taxon>Bacteroidota</taxon>
        <taxon>Cytophagia</taxon>
        <taxon>Cytophagales</taxon>
        <taxon>Flectobacillaceae</taxon>
        <taxon>Aquirufa</taxon>
    </lineage>
</organism>
<comment type="caution">
    <text evidence="3">The sequence shown here is derived from an EMBL/GenBank/DDBJ whole genome shotgun (WGS) entry which is preliminary data.</text>
</comment>
<feature type="transmembrane region" description="Helical" evidence="1">
    <location>
        <begin position="12"/>
        <end position="29"/>
    </location>
</feature>
<proteinExistence type="predicted"/>
<dbReference type="EMBL" id="JBBKXZ010000001">
    <property type="protein sequence ID" value="MFD3393636.1"/>
    <property type="molecule type" value="Genomic_DNA"/>
</dbReference>
<evidence type="ECO:0000256" key="1">
    <source>
        <dbReference type="SAM" id="Phobius"/>
    </source>
</evidence>
<dbReference type="InterPro" id="IPR021309">
    <property type="entry name" value="YgaP-like_TM"/>
</dbReference>
<accession>A0ABW6D9P5</accession>
<keyword evidence="1" id="KW-1133">Transmembrane helix</keyword>
<keyword evidence="1" id="KW-0812">Transmembrane</keyword>
<evidence type="ECO:0000313" key="3">
    <source>
        <dbReference type="EMBL" id="MFD3393636.1"/>
    </source>
</evidence>
<keyword evidence="4" id="KW-1185">Reference proteome</keyword>
<keyword evidence="1" id="KW-0472">Membrane</keyword>
<gene>
    <name evidence="3" type="ORF">U0R10_03285</name>
</gene>
<reference evidence="3 4" key="1">
    <citation type="submission" date="2024-03" db="EMBL/GenBank/DDBJ databases">
        <title>Aquirufa genome sequencing.</title>
        <authorList>
            <person name="Pitt A."/>
            <person name="Hahn M.W."/>
        </authorList>
    </citation>
    <scope>NUCLEOTIDE SEQUENCE [LARGE SCALE GENOMIC DNA]</scope>
    <source>
        <strain evidence="3 4">OSTEICH-129V</strain>
    </source>
</reference>
<feature type="transmembrane region" description="Helical" evidence="1">
    <location>
        <begin position="35"/>
        <end position="56"/>
    </location>
</feature>
<dbReference type="RefSeq" id="WP_377982441.1">
    <property type="nucleotide sequence ID" value="NZ_JBBKXZ010000001.1"/>
</dbReference>
<feature type="domain" description="Inner membrane protein YgaP-like transmembrane" evidence="2">
    <location>
        <begin position="1"/>
        <end position="65"/>
    </location>
</feature>
<protein>
    <submittedName>
        <fullName evidence="3">DUF2892 domain-containing protein</fullName>
    </submittedName>
</protein>